<dbReference type="PRINTS" id="PR00455">
    <property type="entry name" value="HTHTETR"/>
</dbReference>
<evidence type="ECO:0000259" key="6">
    <source>
        <dbReference type="PROSITE" id="PS50977"/>
    </source>
</evidence>
<dbReference type="Proteomes" id="UP000494301">
    <property type="component" value="Unassembled WGS sequence"/>
</dbReference>
<dbReference type="InterPro" id="IPR036271">
    <property type="entry name" value="Tet_transcr_reg_TetR-rel_C_sf"/>
</dbReference>
<accession>A0A228IHT0</accession>
<dbReference type="InterPro" id="IPR041586">
    <property type="entry name" value="PsrA_TetR_C"/>
</dbReference>
<dbReference type="SUPFAM" id="SSF46689">
    <property type="entry name" value="Homeodomain-like"/>
    <property type="match status" value="1"/>
</dbReference>
<dbReference type="Proteomes" id="UP000214600">
    <property type="component" value="Unassembled WGS sequence"/>
</dbReference>
<dbReference type="PROSITE" id="PS50977">
    <property type="entry name" value="HTH_TETR_2"/>
    <property type="match status" value="1"/>
</dbReference>
<dbReference type="GO" id="GO:0003700">
    <property type="term" value="F:DNA-binding transcription factor activity"/>
    <property type="evidence" value="ECO:0007669"/>
    <property type="project" value="TreeGrafter"/>
</dbReference>
<evidence type="ECO:0000313" key="7">
    <source>
        <dbReference type="EMBL" id="CAB3971447.1"/>
    </source>
</evidence>
<dbReference type="RefSeq" id="WP_089451885.1">
    <property type="nucleotide sequence ID" value="NZ_CABVQF010000024.1"/>
</dbReference>
<feature type="DNA-binding region" description="H-T-H motif" evidence="4">
    <location>
        <begin position="45"/>
        <end position="64"/>
    </location>
</feature>
<evidence type="ECO:0000313" key="10">
    <source>
        <dbReference type="Proteomes" id="UP000214600"/>
    </source>
</evidence>
<dbReference type="EMBL" id="CABWIL020000028">
    <property type="protein sequence ID" value="CAB3971447.1"/>
    <property type="molecule type" value="Genomic_DNA"/>
</dbReference>
<protein>
    <submittedName>
        <fullName evidence="8">TetR family transcriptional regulator</fullName>
    </submittedName>
</protein>
<dbReference type="InterPro" id="IPR009057">
    <property type="entry name" value="Homeodomain-like_sf"/>
</dbReference>
<dbReference type="OrthoDB" id="2356263at2"/>
<keyword evidence="3" id="KW-0804">Transcription</keyword>
<evidence type="ECO:0000256" key="1">
    <source>
        <dbReference type="ARBA" id="ARBA00023015"/>
    </source>
</evidence>
<gene>
    <name evidence="9" type="ORF">BLA17378_06609</name>
    <name evidence="7" type="ORF">BLA3211_06458</name>
    <name evidence="8" type="ORF">CFB84_20960</name>
</gene>
<reference evidence="9 11" key="4">
    <citation type="submission" date="2019-09" db="EMBL/GenBank/DDBJ databases">
        <authorList>
            <person name="Depoorter E."/>
        </authorList>
    </citation>
    <scope>NUCLEOTIDE SEQUENCE [LARGE SCALE GENOMIC DNA]</scope>
    <source>
        <strain evidence="7 12">BCC0217</strain>
        <strain evidence="9 11">R-17378</strain>
    </source>
</reference>
<keyword evidence="1" id="KW-0805">Transcription regulation</keyword>
<evidence type="ECO:0000256" key="5">
    <source>
        <dbReference type="SAM" id="MobiDB-lite"/>
    </source>
</evidence>
<dbReference type="InterPro" id="IPR050109">
    <property type="entry name" value="HTH-type_TetR-like_transc_reg"/>
</dbReference>
<evidence type="ECO:0000256" key="2">
    <source>
        <dbReference type="ARBA" id="ARBA00023125"/>
    </source>
</evidence>
<keyword evidence="11" id="KW-1185">Reference proteome</keyword>
<reference evidence="10" key="2">
    <citation type="submission" date="2017-06" db="EMBL/GenBank/DDBJ databases">
        <authorList>
            <person name="LiPuma J."/>
            <person name="Spilker T."/>
        </authorList>
    </citation>
    <scope>NUCLEOTIDE SEQUENCE [LARGE SCALE GENOMIC DNA]</scope>
    <source>
        <strain evidence="10">AU17325</strain>
    </source>
</reference>
<dbReference type="PANTHER" id="PTHR30055">
    <property type="entry name" value="HTH-TYPE TRANSCRIPTIONAL REGULATOR RUTR"/>
    <property type="match status" value="1"/>
</dbReference>
<dbReference type="Gene3D" id="1.10.357.10">
    <property type="entry name" value="Tetracycline Repressor, domain 2"/>
    <property type="match status" value="1"/>
</dbReference>
<dbReference type="Proteomes" id="UP000494120">
    <property type="component" value="Unassembled WGS sequence"/>
</dbReference>
<feature type="domain" description="HTH tetR-type" evidence="6">
    <location>
        <begin position="22"/>
        <end position="82"/>
    </location>
</feature>
<dbReference type="PANTHER" id="PTHR30055:SF234">
    <property type="entry name" value="HTH-TYPE TRANSCRIPTIONAL REGULATOR BETI"/>
    <property type="match status" value="1"/>
</dbReference>
<evidence type="ECO:0000256" key="4">
    <source>
        <dbReference type="PROSITE-ProRule" id="PRU00335"/>
    </source>
</evidence>
<evidence type="ECO:0000313" key="12">
    <source>
        <dbReference type="Proteomes" id="UP000494301"/>
    </source>
</evidence>
<evidence type="ECO:0000256" key="3">
    <source>
        <dbReference type="ARBA" id="ARBA00023163"/>
    </source>
</evidence>
<proteinExistence type="predicted"/>
<sequence length="226" mass="25438">MTQTAPRNTQRVRGKSNTKPEMDKRERVIVAAERLFAREGYHGVSMRDIAKEADVGLPLIVYHFETKLGLYKAIFEYRKGLVEERLAQLEQITDFDQPDVLLKIATAFVSPIVRSYATPEGREYAQLVVREASDPQEGTRGIIEEYYDPIGKAYISAIRRALPNASDEFLCRSYLFAVGALVMSVFDHRIGRLSGDSFSDTDVEVKTNMLAAFIADGMQSGGERFK</sequence>
<reference evidence="8" key="1">
    <citation type="submission" date="2017-06" db="EMBL/GenBank/DDBJ databases">
        <authorList>
            <person name="Kim H.J."/>
            <person name="Triplett B.A."/>
        </authorList>
    </citation>
    <scope>NUCLEOTIDE SEQUENCE [LARGE SCALE GENOMIC DNA]</scope>
    <source>
        <strain evidence="8">AU17325</strain>
    </source>
</reference>
<dbReference type="InterPro" id="IPR001647">
    <property type="entry name" value="HTH_TetR"/>
</dbReference>
<name>A0A228IHT0_9BURK</name>
<evidence type="ECO:0000313" key="8">
    <source>
        <dbReference type="EMBL" id="OXI41752.1"/>
    </source>
</evidence>
<dbReference type="SUPFAM" id="SSF48498">
    <property type="entry name" value="Tetracyclin repressor-like, C-terminal domain"/>
    <property type="match status" value="1"/>
</dbReference>
<dbReference type="EMBL" id="CABVQG010000032">
    <property type="protein sequence ID" value="VWD21058.1"/>
    <property type="molecule type" value="Genomic_DNA"/>
</dbReference>
<feature type="region of interest" description="Disordered" evidence="5">
    <location>
        <begin position="1"/>
        <end position="23"/>
    </location>
</feature>
<dbReference type="GO" id="GO:0000976">
    <property type="term" value="F:transcription cis-regulatory region binding"/>
    <property type="evidence" value="ECO:0007669"/>
    <property type="project" value="TreeGrafter"/>
</dbReference>
<organism evidence="8 10">
    <name type="scientific">Burkholderia aenigmatica</name>
    <dbReference type="NCBI Taxonomy" id="2015348"/>
    <lineage>
        <taxon>Bacteria</taxon>
        <taxon>Pseudomonadati</taxon>
        <taxon>Pseudomonadota</taxon>
        <taxon>Betaproteobacteria</taxon>
        <taxon>Burkholderiales</taxon>
        <taxon>Burkholderiaceae</taxon>
        <taxon>Burkholderia</taxon>
        <taxon>Burkholderia cepacia complex</taxon>
    </lineage>
</organism>
<evidence type="ECO:0000313" key="11">
    <source>
        <dbReference type="Proteomes" id="UP000494120"/>
    </source>
</evidence>
<dbReference type="EMBL" id="NKFA01000008">
    <property type="protein sequence ID" value="OXI41752.1"/>
    <property type="molecule type" value="Genomic_DNA"/>
</dbReference>
<keyword evidence="2 4" id="KW-0238">DNA-binding</keyword>
<reference evidence="8 10" key="3">
    <citation type="submission" date="2017-08" db="EMBL/GenBank/DDBJ databases">
        <title>WGS of novel Burkholderia cepaca complex species.</title>
        <authorList>
            <person name="Lipuma J."/>
            <person name="Spilker T."/>
        </authorList>
    </citation>
    <scope>NUCLEOTIDE SEQUENCE [LARGE SCALE GENOMIC DNA]</scope>
    <source>
        <strain evidence="8 10">AU17325</strain>
    </source>
</reference>
<evidence type="ECO:0000313" key="9">
    <source>
        <dbReference type="EMBL" id="VWD21058.1"/>
    </source>
</evidence>
<dbReference type="Pfam" id="PF17939">
    <property type="entry name" value="TetR_C_30"/>
    <property type="match status" value="1"/>
</dbReference>
<dbReference type="Pfam" id="PF00440">
    <property type="entry name" value="TetR_N"/>
    <property type="match status" value="1"/>
</dbReference>
<dbReference type="AlphaFoldDB" id="A0A228IHT0"/>